<dbReference type="InterPro" id="IPR002871">
    <property type="entry name" value="NIF_FeS_clus_asmbl_NifU_N"/>
</dbReference>
<dbReference type="RefSeq" id="WP_379786915.1">
    <property type="nucleotide sequence ID" value="NZ_JBHSHL010000002.1"/>
</dbReference>
<dbReference type="SUPFAM" id="SSF82649">
    <property type="entry name" value="SufE/NifU"/>
    <property type="match status" value="1"/>
</dbReference>
<reference evidence="3" key="1">
    <citation type="journal article" date="2019" name="Int. J. Syst. Evol. Microbiol.">
        <title>The Global Catalogue of Microorganisms (GCM) 10K type strain sequencing project: providing services to taxonomists for standard genome sequencing and annotation.</title>
        <authorList>
            <consortium name="The Broad Institute Genomics Platform"/>
            <consortium name="The Broad Institute Genome Sequencing Center for Infectious Disease"/>
            <person name="Wu L."/>
            <person name="Ma J."/>
        </authorList>
    </citation>
    <scope>NUCLEOTIDE SEQUENCE [LARGE SCALE GENOMIC DNA]</scope>
    <source>
        <strain evidence="3">CCUG 46385</strain>
    </source>
</reference>
<evidence type="ECO:0000313" key="2">
    <source>
        <dbReference type="EMBL" id="MFC4803480.1"/>
    </source>
</evidence>
<dbReference type="PANTHER" id="PTHR10093">
    <property type="entry name" value="IRON-SULFUR CLUSTER ASSEMBLY ENZYME NIFU HOMOLOG"/>
    <property type="match status" value="1"/>
</dbReference>
<feature type="domain" description="NIF system FeS cluster assembly NifU N-terminal" evidence="1">
    <location>
        <begin position="7"/>
        <end position="128"/>
    </location>
</feature>
<dbReference type="CDD" id="cd06664">
    <property type="entry name" value="IscU_like"/>
    <property type="match status" value="1"/>
</dbReference>
<dbReference type="EMBL" id="JBHSHL010000002">
    <property type="protein sequence ID" value="MFC4803480.1"/>
    <property type="molecule type" value="Genomic_DNA"/>
</dbReference>
<accession>A0ABV9QGQ1</accession>
<sequence>MELKDIYTQLILEESRNTQNRRELAHCTHKEAGHNPSCGDEIVLQLEVEGDLIRDASFVGEGCAISQASASMMIDLIKGRSLREAGELVDRFLALIRKDIEPDDELEEMLGDAIALQNISNMPARVKCAVLAWHTLRIIIEKMEEGKKVE</sequence>
<dbReference type="Gene3D" id="3.90.1010.10">
    <property type="match status" value="1"/>
</dbReference>
<dbReference type="NCBIfam" id="TIGR01994">
    <property type="entry name" value="SUF_scaf_2"/>
    <property type="match status" value="1"/>
</dbReference>
<protein>
    <submittedName>
        <fullName evidence="2">Fe-S cluster assembly sulfur transfer protein SufU</fullName>
    </submittedName>
</protein>
<evidence type="ECO:0000259" key="1">
    <source>
        <dbReference type="Pfam" id="PF01592"/>
    </source>
</evidence>
<dbReference type="Pfam" id="PF01592">
    <property type="entry name" value="NifU_N"/>
    <property type="match status" value="1"/>
</dbReference>
<proteinExistence type="predicted"/>
<dbReference type="Proteomes" id="UP001595916">
    <property type="component" value="Unassembled WGS sequence"/>
</dbReference>
<evidence type="ECO:0000313" key="3">
    <source>
        <dbReference type="Proteomes" id="UP001595916"/>
    </source>
</evidence>
<keyword evidence="3" id="KW-1185">Reference proteome</keyword>
<comment type="caution">
    <text evidence="2">The sequence shown here is derived from an EMBL/GenBank/DDBJ whole genome shotgun (WGS) entry which is preliminary data.</text>
</comment>
<name>A0ABV9QGQ1_9FIRM</name>
<gene>
    <name evidence="2" type="primary">sufU</name>
    <name evidence="2" type="ORF">ACFO4R_00145</name>
</gene>
<organism evidence="2 3">
    <name type="scientific">Filifactor villosus</name>
    <dbReference type="NCBI Taxonomy" id="29374"/>
    <lineage>
        <taxon>Bacteria</taxon>
        <taxon>Bacillati</taxon>
        <taxon>Bacillota</taxon>
        <taxon>Clostridia</taxon>
        <taxon>Peptostreptococcales</taxon>
        <taxon>Filifactoraceae</taxon>
        <taxon>Filifactor</taxon>
    </lineage>
</organism>